<dbReference type="eggNOG" id="ENOG502S1X2">
    <property type="taxonomic scope" value="Eukaryota"/>
</dbReference>
<feature type="chain" id="PRO_5008651017" description="GPI anchored cell wall protein" evidence="1">
    <location>
        <begin position="19"/>
        <end position="186"/>
    </location>
</feature>
<feature type="signal peptide" evidence="1">
    <location>
        <begin position="1"/>
        <end position="18"/>
    </location>
</feature>
<dbReference type="VEuPathDB" id="FungiDB:G647_06529"/>
<evidence type="ECO:0008006" key="4">
    <source>
        <dbReference type="Google" id="ProtNLM"/>
    </source>
</evidence>
<proteinExistence type="predicted"/>
<evidence type="ECO:0000256" key="1">
    <source>
        <dbReference type="SAM" id="SignalP"/>
    </source>
</evidence>
<accession>A0A1C1CSS7</accession>
<protein>
    <recommendedName>
        <fullName evidence="4">GPI anchored cell wall protein</fullName>
    </recommendedName>
</protein>
<gene>
    <name evidence="2" type="ORF">CLCR_09116</name>
</gene>
<dbReference type="VEuPathDB" id="FungiDB:CLCR_09116"/>
<dbReference type="OrthoDB" id="4776947at2759"/>
<dbReference type="Proteomes" id="UP000094526">
    <property type="component" value="Unassembled WGS sequence"/>
</dbReference>
<dbReference type="AlphaFoldDB" id="A0A1C1CSS7"/>
<keyword evidence="1" id="KW-0732">Signal</keyword>
<reference evidence="3" key="1">
    <citation type="submission" date="2015-07" db="EMBL/GenBank/DDBJ databases">
        <authorList>
            <person name="Teixeira M.M."/>
            <person name="Souza R.C."/>
            <person name="Almeida L.G."/>
            <person name="Vicente V.A."/>
            <person name="de Hoog S."/>
            <person name="Bocca A.L."/>
            <person name="de Almeida S.R."/>
            <person name="Vasconcelos A.T."/>
            <person name="Felipe M.S."/>
        </authorList>
    </citation>
    <scope>NUCLEOTIDE SEQUENCE [LARGE SCALE GENOMIC DNA]</scope>
    <source>
        <strain evidence="3">KSF</strain>
    </source>
</reference>
<name>A0A1C1CSS7_9EURO</name>
<evidence type="ECO:0000313" key="2">
    <source>
        <dbReference type="EMBL" id="OCT51564.1"/>
    </source>
</evidence>
<dbReference type="EMBL" id="LGRB01000009">
    <property type="protein sequence ID" value="OCT51564.1"/>
    <property type="molecule type" value="Genomic_DNA"/>
</dbReference>
<evidence type="ECO:0000313" key="3">
    <source>
        <dbReference type="Proteomes" id="UP000094526"/>
    </source>
</evidence>
<keyword evidence="3" id="KW-1185">Reference proteome</keyword>
<sequence>MKTSIILPVFALAARVLAATPPACLLNAVNTQDDPSDLSSICGDDAIDVQEVIASVCNGNAVSMAQSAFISTCSAAGSSVAPYTATSTSNSTASTTKGSSSATSAGTFVYTTAVFDPDCSCTTTVVATATTGSVVSTALASATGADGASSSSGSGASASGNAAADTKQVGSFAAAVIAIAGVVAVL</sequence>
<comment type="caution">
    <text evidence="2">The sequence shown here is derived from an EMBL/GenBank/DDBJ whole genome shotgun (WGS) entry which is preliminary data.</text>
</comment>
<organism evidence="2 3">
    <name type="scientific">Cladophialophora carrionii</name>
    <dbReference type="NCBI Taxonomy" id="86049"/>
    <lineage>
        <taxon>Eukaryota</taxon>
        <taxon>Fungi</taxon>
        <taxon>Dikarya</taxon>
        <taxon>Ascomycota</taxon>
        <taxon>Pezizomycotina</taxon>
        <taxon>Eurotiomycetes</taxon>
        <taxon>Chaetothyriomycetidae</taxon>
        <taxon>Chaetothyriales</taxon>
        <taxon>Herpotrichiellaceae</taxon>
        <taxon>Cladophialophora</taxon>
    </lineage>
</organism>
<dbReference type="STRING" id="86049.A0A1C1CSS7"/>